<dbReference type="KEGG" id="ril:CRIB_599"/>
<dbReference type="Proteomes" id="UP000245622">
    <property type="component" value="Chromosome 1"/>
</dbReference>
<gene>
    <name evidence="1" type="ORF">CRIB_599</name>
</gene>
<dbReference type="AlphaFoldDB" id="A0A1V1HZE7"/>
<dbReference type="EMBL" id="LN555523">
    <property type="protein sequence ID" value="CED93352.1"/>
    <property type="molecule type" value="Genomic_DNA"/>
</dbReference>
<evidence type="ECO:0000313" key="2">
    <source>
        <dbReference type="Proteomes" id="UP000245622"/>
    </source>
</evidence>
<accession>A0A1V1HZE7</accession>
<name>A0A1V1HZE7_9FIRM</name>
<organism evidence="1 2">
    <name type="scientific">Romboutsia ilealis</name>
    <dbReference type="NCBI Taxonomy" id="1115758"/>
    <lineage>
        <taxon>Bacteria</taxon>
        <taxon>Bacillati</taxon>
        <taxon>Bacillota</taxon>
        <taxon>Clostridia</taxon>
        <taxon>Peptostreptococcales</taxon>
        <taxon>Peptostreptococcaceae</taxon>
        <taxon>Romboutsia</taxon>
    </lineage>
</organism>
<sequence length="212" mass="25410">MIDLESRIEEIKSNLVSKNFKYIIKCKYKTIPAKEKDIYDEEKVKDYNYYVKLIKKLKKHIKDSNDIQFYTRYDKFNNLVCLVSKFDINEIDINLNIDIRIIIGDKYDTYMKATYYQEKCGILYLEEFVSGNRKNGYGSMLLDNLNFIIDNINSRLKNYNNYSETYNFKPIKILKGRAIPFKSVISQEDLNKLYTKYGFKIDNNNYLLKNRE</sequence>
<proteinExistence type="predicted"/>
<evidence type="ECO:0000313" key="1">
    <source>
        <dbReference type="EMBL" id="CED93352.1"/>
    </source>
</evidence>
<keyword evidence="2" id="KW-1185">Reference proteome</keyword>
<dbReference type="RefSeq" id="WP_180703079.1">
    <property type="nucleotide sequence ID" value="NZ_LN555523.1"/>
</dbReference>
<protein>
    <submittedName>
        <fullName evidence="1">Uncharacterized protein</fullName>
    </submittedName>
</protein>
<dbReference type="GeneID" id="82204784"/>
<reference evidence="1 2" key="1">
    <citation type="submission" date="2014-04" db="EMBL/GenBank/DDBJ databases">
        <authorList>
            <person name="Hornung B.V."/>
        </authorList>
    </citation>
    <scope>NUCLEOTIDE SEQUENCE [LARGE SCALE GENOMIC DNA]</scope>
    <source>
        <strain evidence="1 2">CRIB</strain>
    </source>
</reference>